<sequence length="1026" mass="109737">MSINVNSAQASDGLLLVPMFIPGWRTPVQPAGLAHGGIPLSIYQAPNGLALVIDPPTMLKTFTLDAFDTVEVWVNGKATSVSKVILPGEEQLRILLYLPLGRLVNGINQLFYRVTRPSGNFEDSTPVLDVLYHDPAPGNPAPAGITIVFPPNIVANGVGPADAATGVLATFIISFARPYDEIRLDVGTWSTTIKVTDPAKAITLTLTAADFQQIGDNAKMPVKCTVTDQLGNGNQSATTYLDIHANRLDLLAPTVKGQTGNNLNPTLQDVVTVVPLGSLLPTDKVTVSWQGATGTPAAGSFTSPQRLVSAGREFVVPRSVLAYSLGKTVTVTYVIERNGITSTSLPLSLNILPLPKTALIPPKIVEVDANNVLDLMALGTKDATLHGLLWTLIEAGQQVRMRLEGKKADGTAHNLQVWSGGTSKVNATWVSQGFWPYTLANSYLKLLGHGSTLTIKFKASLDKSNVEATAVVFPDRTYTIKSVELVVPTLSNVTDAGNKEVPEGGLTASITLKLKGTASKGQPVEIFDGSGPSAVSKGTATANATTGIWEHTITVPEGGRRLYAQSRYHPTPVYSNVRNLTVVAVIVPTLVNVLDANNVEVPEGTSTIKTTLKLKGKASNGQQVEIFDGSGSSAVSKGTATAHATTGIWEHTITVAQGGHRLYAKSLYHPTATYSNVRNLTVVATKPSITALTDSKGPVAHNGTTYDTEVTVTVAADPNQSIQLYDGAKAIGAPIPLDSKGSGTTKLSALEQKVFSLTARAVYGNQLESPARIFTRKAHLAVTLTSVKHSRGELGEGQSTASASVTLEGSVTPFYSVQIHHNNSAKNIVQSNASGFWTTPLPIVTGLNRVYATAVATGLNSNSRSFTRVVPSTSENFDQYSTRHVSPGLNIPLNSMTIYHLGGTGFIGIAPLADLFTGPYPQIPGKSYGQTLEMHWKGLGTSQHMRIRFNWGYSSVSFFVRFAQTRNLWIRFLDINNNTIHQHTLPLNFDAQLVSYSHPSIDIWGVEVQTSEMDLVSIDYFNMTYR</sequence>
<dbReference type="Proteomes" id="UP000589818">
    <property type="component" value="Unassembled WGS sequence"/>
</dbReference>
<name>A0ACC5M7C0_9PSED</name>
<evidence type="ECO:0000313" key="1">
    <source>
        <dbReference type="EMBL" id="MBB2884607.1"/>
    </source>
</evidence>
<evidence type="ECO:0000313" key="2">
    <source>
        <dbReference type="Proteomes" id="UP000589818"/>
    </source>
</evidence>
<gene>
    <name evidence="1" type="ORF">FHR69_000473</name>
</gene>
<reference evidence="1" key="1">
    <citation type="submission" date="2020-08" db="EMBL/GenBank/DDBJ databases">
        <title>Plant associated metagenomes--Microbial community diversity and host control of community assembly across model and emerging plant ecological genomics systems.</title>
        <authorList>
            <person name="Dangl J."/>
        </authorList>
    </citation>
    <scope>NUCLEOTIDE SEQUENCE</scope>
    <source>
        <strain evidence="1">KD5</strain>
    </source>
</reference>
<proteinExistence type="predicted"/>
<organism evidence="1 2">
    <name type="scientific">Pseudomonas umsongensis</name>
    <dbReference type="NCBI Taxonomy" id="198618"/>
    <lineage>
        <taxon>Bacteria</taxon>
        <taxon>Pseudomonadati</taxon>
        <taxon>Pseudomonadota</taxon>
        <taxon>Gammaproteobacteria</taxon>
        <taxon>Pseudomonadales</taxon>
        <taxon>Pseudomonadaceae</taxon>
        <taxon>Pseudomonas</taxon>
    </lineage>
</organism>
<keyword evidence="2" id="KW-1185">Reference proteome</keyword>
<dbReference type="EMBL" id="JACHVR010000001">
    <property type="protein sequence ID" value="MBB2884607.1"/>
    <property type="molecule type" value="Genomic_DNA"/>
</dbReference>
<protein>
    <submittedName>
        <fullName evidence="1">Uncharacterized protein</fullName>
    </submittedName>
</protein>
<accession>A0ACC5M7C0</accession>
<comment type="caution">
    <text evidence="1">The sequence shown here is derived from an EMBL/GenBank/DDBJ whole genome shotgun (WGS) entry which is preliminary data.</text>
</comment>